<sequence length="119" mass="12239">MRLVTEPGYAPGLVPALQRLLRERGLLGGLFGEGLGPTLVKMTAYTTAQLTTFSLASEFFSGQLPLDAPRLLATLPAALLAGFVASIASQPGDTLQTCTSADGGGGPRTAQLIRAPLSL</sequence>
<evidence type="ECO:0000256" key="1">
    <source>
        <dbReference type="ARBA" id="ARBA00004370"/>
    </source>
</evidence>
<reference evidence="4" key="1">
    <citation type="submission" date="2021-02" db="EMBL/GenBank/DDBJ databases">
        <authorList>
            <person name="Dougan E. K."/>
            <person name="Rhodes N."/>
            <person name="Thang M."/>
            <person name="Chan C."/>
        </authorList>
    </citation>
    <scope>NUCLEOTIDE SEQUENCE</scope>
</reference>
<evidence type="ECO:0000313" key="5">
    <source>
        <dbReference type="EMBL" id="CAE8598523.1"/>
    </source>
</evidence>
<dbReference type="EMBL" id="CAJNNV010007324">
    <property type="protein sequence ID" value="CAE8594754.1"/>
    <property type="molecule type" value="Genomic_DNA"/>
</dbReference>
<gene>
    <name evidence="4" type="ORF">PGLA1383_LOCUS13279</name>
    <name evidence="5" type="ORF">PGLA1383_LOCUS16929</name>
</gene>
<dbReference type="GO" id="GO:0016020">
    <property type="term" value="C:membrane"/>
    <property type="evidence" value="ECO:0007669"/>
    <property type="project" value="UniProtKB-SubCell"/>
</dbReference>
<dbReference type="SUPFAM" id="SSF103506">
    <property type="entry name" value="Mitochondrial carrier"/>
    <property type="match status" value="1"/>
</dbReference>
<evidence type="ECO:0000256" key="3">
    <source>
        <dbReference type="ARBA" id="ARBA00023136"/>
    </source>
</evidence>
<dbReference type="Gene3D" id="1.50.40.10">
    <property type="entry name" value="Mitochondrial carrier domain"/>
    <property type="match status" value="1"/>
</dbReference>
<proteinExistence type="predicted"/>
<keyword evidence="2" id="KW-0812">Transmembrane</keyword>
<keyword evidence="6" id="KW-1185">Reference proteome</keyword>
<dbReference type="Proteomes" id="UP000654075">
    <property type="component" value="Unassembled WGS sequence"/>
</dbReference>
<name>A0A813E9Y0_POLGL</name>
<dbReference type="EMBL" id="CAJNNV010010338">
    <property type="protein sequence ID" value="CAE8598523.1"/>
    <property type="molecule type" value="Genomic_DNA"/>
</dbReference>
<keyword evidence="3" id="KW-0472">Membrane</keyword>
<evidence type="ECO:0000313" key="6">
    <source>
        <dbReference type="Proteomes" id="UP000654075"/>
    </source>
</evidence>
<dbReference type="InterPro" id="IPR023395">
    <property type="entry name" value="MCP_dom_sf"/>
</dbReference>
<comment type="subcellular location">
    <subcellularLocation>
        <location evidence="1">Membrane</location>
    </subcellularLocation>
</comment>
<accession>A0A813E9Y0</accession>
<dbReference type="AlphaFoldDB" id="A0A813E9Y0"/>
<protein>
    <submittedName>
        <fullName evidence="4">Uncharacterized protein</fullName>
    </submittedName>
</protein>
<comment type="caution">
    <text evidence="4">The sequence shown here is derived from an EMBL/GenBank/DDBJ whole genome shotgun (WGS) entry which is preliminary data.</text>
</comment>
<evidence type="ECO:0000313" key="4">
    <source>
        <dbReference type="EMBL" id="CAE8594754.1"/>
    </source>
</evidence>
<organism evidence="4 6">
    <name type="scientific">Polarella glacialis</name>
    <name type="common">Dinoflagellate</name>
    <dbReference type="NCBI Taxonomy" id="89957"/>
    <lineage>
        <taxon>Eukaryota</taxon>
        <taxon>Sar</taxon>
        <taxon>Alveolata</taxon>
        <taxon>Dinophyceae</taxon>
        <taxon>Suessiales</taxon>
        <taxon>Suessiaceae</taxon>
        <taxon>Polarella</taxon>
    </lineage>
</organism>
<evidence type="ECO:0000256" key="2">
    <source>
        <dbReference type="ARBA" id="ARBA00022692"/>
    </source>
</evidence>